<proteinExistence type="predicted"/>
<reference evidence="3" key="1">
    <citation type="submission" date="2023-06" db="EMBL/GenBank/DDBJ databases">
        <title>Genome-scale phylogeny and comparative genomics of the fungal order Sordariales.</title>
        <authorList>
            <consortium name="Lawrence Berkeley National Laboratory"/>
            <person name="Hensen N."/>
            <person name="Bonometti L."/>
            <person name="Westerberg I."/>
            <person name="Brannstrom I.O."/>
            <person name="Guillou S."/>
            <person name="Cros-Aarteil S."/>
            <person name="Calhoun S."/>
            <person name="Haridas S."/>
            <person name="Kuo A."/>
            <person name="Mondo S."/>
            <person name="Pangilinan J."/>
            <person name="Riley R."/>
            <person name="Labutti K."/>
            <person name="Andreopoulos B."/>
            <person name="Lipzen A."/>
            <person name="Chen C."/>
            <person name="Yanf M."/>
            <person name="Daum C."/>
            <person name="Ng V."/>
            <person name="Clum A."/>
            <person name="Steindorff A."/>
            <person name="Ohm R."/>
            <person name="Martin F."/>
            <person name="Silar P."/>
            <person name="Natvig D."/>
            <person name="Lalanne C."/>
            <person name="Gautier V."/>
            <person name="Ament-Velasquez S.L."/>
            <person name="Kruys A."/>
            <person name="Hutchinson M.I."/>
            <person name="Powell A.J."/>
            <person name="Barry K."/>
            <person name="Miller A.N."/>
            <person name="Grigoriev I.V."/>
            <person name="Debuchy R."/>
            <person name="Gladieux P."/>
            <person name="Thoren M.H."/>
            <person name="Johannesson H."/>
        </authorList>
    </citation>
    <scope>NUCLEOTIDE SEQUENCE</scope>
    <source>
        <strain evidence="3">PSN4</strain>
    </source>
</reference>
<gene>
    <name evidence="3" type="ORF">QBC47DRAFT_410688</name>
</gene>
<organism evidence="3 4">
    <name type="scientific">Echria macrotheca</name>
    <dbReference type="NCBI Taxonomy" id="438768"/>
    <lineage>
        <taxon>Eukaryota</taxon>
        <taxon>Fungi</taxon>
        <taxon>Dikarya</taxon>
        <taxon>Ascomycota</taxon>
        <taxon>Pezizomycotina</taxon>
        <taxon>Sordariomycetes</taxon>
        <taxon>Sordariomycetidae</taxon>
        <taxon>Sordariales</taxon>
        <taxon>Schizotheciaceae</taxon>
        <taxon>Echria</taxon>
    </lineage>
</organism>
<evidence type="ECO:0000313" key="3">
    <source>
        <dbReference type="EMBL" id="KAK1760004.1"/>
    </source>
</evidence>
<name>A0AAJ0FFL1_9PEZI</name>
<feature type="region of interest" description="Disordered" evidence="1">
    <location>
        <begin position="1"/>
        <end position="22"/>
    </location>
</feature>
<dbReference type="AlphaFoldDB" id="A0AAJ0FFL1"/>
<keyword evidence="2" id="KW-1133">Transmembrane helix</keyword>
<keyword evidence="4" id="KW-1185">Reference proteome</keyword>
<dbReference type="InterPro" id="IPR053008">
    <property type="entry name" value="Phomopsin_biosynth_assoc"/>
</dbReference>
<dbReference type="EMBL" id="MU839828">
    <property type="protein sequence ID" value="KAK1760004.1"/>
    <property type="molecule type" value="Genomic_DNA"/>
</dbReference>
<evidence type="ECO:0000313" key="4">
    <source>
        <dbReference type="Proteomes" id="UP001239445"/>
    </source>
</evidence>
<dbReference type="PANTHER" id="PTHR35896">
    <property type="entry name" value="IG-LIKE DOMAIN-CONTAINING PROTEIN"/>
    <property type="match status" value="1"/>
</dbReference>
<evidence type="ECO:0000256" key="2">
    <source>
        <dbReference type="SAM" id="Phobius"/>
    </source>
</evidence>
<dbReference type="Proteomes" id="UP001239445">
    <property type="component" value="Unassembled WGS sequence"/>
</dbReference>
<evidence type="ECO:0000256" key="1">
    <source>
        <dbReference type="SAM" id="MobiDB-lite"/>
    </source>
</evidence>
<keyword evidence="2" id="KW-0472">Membrane</keyword>
<comment type="caution">
    <text evidence="3">The sequence shown here is derived from an EMBL/GenBank/DDBJ whole genome shotgun (WGS) entry which is preliminary data.</text>
</comment>
<accession>A0AAJ0FFL1</accession>
<protein>
    <submittedName>
        <fullName evidence="3">Uncharacterized protein</fullName>
    </submittedName>
</protein>
<keyword evidence="2" id="KW-0812">Transmembrane</keyword>
<feature type="transmembrane region" description="Helical" evidence="2">
    <location>
        <begin position="40"/>
        <end position="62"/>
    </location>
</feature>
<dbReference type="PANTHER" id="PTHR35896:SF3">
    <property type="entry name" value="MAJOR FACILITATOR SUPERFAMILY TRANSPORTER"/>
    <property type="match status" value="1"/>
</dbReference>
<sequence length="220" mass="25431">MYEDYRKISDTGSTSERSDSLECDEPVVPKQRRKSRWLRIVKVLLVTFLSIWGFINLVITAISHVPFLHRTPVVHTGCYCGTSSTEAIAMGCKYDALAAAWLPDHCRDDELTEEFNHSGDGPNGTWLYYRDKAHTMPITEEEIMFLGDTPNARFHMDYSWHEVHCLFYWRKEHRFRFNGKILDPRSDSEEHIMHCGEIWGRKATYGTGTVSGVVFDTNSE</sequence>